<evidence type="ECO:0000313" key="1">
    <source>
        <dbReference type="EMBL" id="CAG8563865.1"/>
    </source>
</evidence>
<reference evidence="1" key="1">
    <citation type="submission" date="2021-06" db="EMBL/GenBank/DDBJ databases">
        <authorList>
            <person name="Kallberg Y."/>
            <person name="Tangrot J."/>
            <person name="Rosling A."/>
        </authorList>
    </citation>
    <scope>NUCLEOTIDE SEQUENCE</scope>
    <source>
        <strain evidence="1">CL551</strain>
    </source>
</reference>
<name>A0A9N9FVX2_9GLOM</name>
<sequence>MSSLLNLVARFNLLAVHTLRSKLLSLTLLRSRKKISVYNPHPLYTTSLPLHLSKFKIRNIGLLRASFAPASNEYVAIPLTEVTNFPQHYVLLHINDTYARFDVHKFECISDPRF</sequence>
<dbReference type="AlphaFoldDB" id="A0A9N9FVX2"/>
<dbReference type="EMBL" id="CAJVPV010003971">
    <property type="protein sequence ID" value="CAG8563865.1"/>
    <property type="molecule type" value="Genomic_DNA"/>
</dbReference>
<keyword evidence="2" id="KW-1185">Reference proteome</keyword>
<gene>
    <name evidence="1" type="ORF">AMORRO_LOCUS6147</name>
</gene>
<evidence type="ECO:0000313" key="2">
    <source>
        <dbReference type="Proteomes" id="UP000789342"/>
    </source>
</evidence>
<proteinExistence type="predicted"/>
<accession>A0A9N9FVX2</accession>
<protein>
    <submittedName>
        <fullName evidence="1">6696_t:CDS:1</fullName>
    </submittedName>
</protein>
<dbReference type="Proteomes" id="UP000789342">
    <property type="component" value="Unassembled WGS sequence"/>
</dbReference>
<organism evidence="1 2">
    <name type="scientific">Acaulospora morrowiae</name>
    <dbReference type="NCBI Taxonomy" id="94023"/>
    <lineage>
        <taxon>Eukaryota</taxon>
        <taxon>Fungi</taxon>
        <taxon>Fungi incertae sedis</taxon>
        <taxon>Mucoromycota</taxon>
        <taxon>Glomeromycotina</taxon>
        <taxon>Glomeromycetes</taxon>
        <taxon>Diversisporales</taxon>
        <taxon>Acaulosporaceae</taxon>
        <taxon>Acaulospora</taxon>
    </lineage>
</organism>
<comment type="caution">
    <text evidence="1">The sequence shown here is derived from an EMBL/GenBank/DDBJ whole genome shotgun (WGS) entry which is preliminary data.</text>
</comment>